<evidence type="ECO:0000313" key="6">
    <source>
        <dbReference type="Proteomes" id="UP000199559"/>
    </source>
</evidence>
<evidence type="ECO:0000256" key="1">
    <source>
        <dbReference type="ARBA" id="ARBA00022729"/>
    </source>
</evidence>
<dbReference type="AlphaFoldDB" id="A0A1I3IT25"/>
<gene>
    <name evidence="5" type="ORF">SAMN05443431_101100</name>
</gene>
<organism evidence="5 6">
    <name type="scientific">Olleya namhaensis</name>
    <dbReference type="NCBI Taxonomy" id="1144750"/>
    <lineage>
        <taxon>Bacteria</taxon>
        <taxon>Pseudomonadati</taxon>
        <taxon>Bacteroidota</taxon>
        <taxon>Flavobacteriia</taxon>
        <taxon>Flavobacteriales</taxon>
        <taxon>Flavobacteriaceae</taxon>
    </lineage>
</organism>
<keyword evidence="6" id="KW-1185">Reference proteome</keyword>
<dbReference type="SUPFAM" id="SSF63829">
    <property type="entry name" value="Calcium-dependent phosphotriesterase"/>
    <property type="match status" value="1"/>
</dbReference>
<proteinExistence type="predicted"/>
<dbReference type="STRING" id="1144750.SAMN05443431_101100"/>
<evidence type="ECO:0000313" key="5">
    <source>
        <dbReference type="EMBL" id="SFI51096.1"/>
    </source>
</evidence>
<dbReference type="Proteomes" id="UP000199559">
    <property type="component" value="Unassembled WGS sequence"/>
</dbReference>
<evidence type="ECO:0000256" key="2">
    <source>
        <dbReference type="SAM" id="SignalP"/>
    </source>
</evidence>
<name>A0A1I3IT25_9FLAO</name>
<dbReference type="EMBL" id="FORM01000001">
    <property type="protein sequence ID" value="SFI51096.1"/>
    <property type="molecule type" value="Genomic_DNA"/>
</dbReference>
<dbReference type="Pfam" id="PF21959">
    <property type="entry name" value="DUF6923"/>
    <property type="match status" value="1"/>
</dbReference>
<dbReference type="InterPro" id="IPR054215">
    <property type="entry name" value="DUF6923"/>
</dbReference>
<evidence type="ECO:0000259" key="4">
    <source>
        <dbReference type="Pfam" id="PF21959"/>
    </source>
</evidence>
<sequence>MITKLHTFKKQMLVLAVLLLGVTSQAQDTPFNCDYSAYLFQYNDVYAIDLASGNSYLAARDITPGNINATAYNPADGFIWGYLSSPSRTIVRIGNDFLTTSFTIPELPTGNKYVGDISPDGIYYFKAGGTSYYKVDLNPNSPTYTQHLSTETLSQNISVHDWAFNAVDGNLYAVEKNSNILYRINPTTSVVEALGEVPILSGLDYTYGAVYFDADGRFYVSANQTGTVYVIQSVQDVTPSATMDSNLFAFGPSSASNDGARCPSAPVLQEICDNGIDDDGDGLIDCEDPSCSGFGSCEVIAPPTTANDGGLESNGRLSEAINKRNFNRAKTSYKFDQKTAKRVTKDTSRQTGSAYRTANNSFELQDFVPLNTINEDFAVESTPTDLLNITNATEVYSVDYMQNGASIASVLALKTENGVYEHTKYICDRLLGAELITVSTMDINDHAFIKSIIKNEDGSFEYVLSLSAKVENSDANFAVESHWNLDLYETDVTFYNFQIWSDSIDDLYSLAQEVLNLLDTEKPILDYQLSAPPTVFVRKGHYNNGALDLQIINTNATTMVNFDSGFRTTETNDFNYTTSNLDLNENYITNITVPTGHLFDIGFRIGDGVNTPDDLFMSDGPWGVDDSEASTTVNNYQISENTMTFDDQDFPIERNVALNATTSTYVAAYRALTPRFKAVDVSEDYNSFKLRASGTGNLEITLVKESITIWEEQYKTTIALTEDLESYAIMFSEFTSTLNTDLEANDIVTIVFTMVSNDGVTTTKEMNLQDVRFSRGNSLSVNDFESQTINTLAAYPNPMVDTSSIQFVSNQSETVQLVIYDQLGKVVLNRTVKTQVGKNQIAINGEQFSSGLYICKLSSTKAHYNPLKLLVK</sequence>
<keyword evidence="1 2" id="KW-0732">Signal</keyword>
<feature type="domain" description="DUF6923" evidence="4">
    <location>
        <begin position="53"/>
        <end position="263"/>
    </location>
</feature>
<dbReference type="Pfam" id="PF18962">
    <property type="entry name" value="Por_Secre_tail"/>
    <property type="match status" value="1"/>
</dbReference>
<evidence type="ECO:0000259" key="3">
    <source>
        <dbReference type="Pfam" id="PF18962"/>
    </source>
</evidence>
<dbReference type="RefSeq" id="WP_090836518.1">
    <property type="nucleotide sequence ID" value="NZ_FORM01000001.1"/>
</dbReference>
<feature type="signal peptide" evidence="2">
    <location>
        <begin position="1"/>
        <end position="26"/>
    </location>
</feature>
<reference evidence="6" key="1">
    <citation type="submission" date="2016-10" db="EMBL/GenBank/DDBJ databases">
        <authorList>
            <person name="Varghese N."/>
            <person name="Submissions S."/>
        </authorList>
    </citation>
    <scope>NUCLEOTIDE SEQUENCE [LARGE SCALE GENOMIC DNA]</scope>
    <source>
        <strain evidence="6">DSM 28881</strain>
    </source>
</reference>
<feature type="domain" description="Secretion system C-terminal sorting" evidence="3">
    <location>
        <begin position="795"/>
        <end position="864"/>
    </location>
</feature>
<dbReference type="InterPro" id="IPR011042">
    <property type="entry name" value="6-blade_b-propeller_TolB-like"/>
</dbReference>
<protein>
    <submittedName>
        <fullName evidence="5">Por secretion system C-terminal sorting domain-containing protein</fullName>
    </submittedName>
</protein>
<feature type="chain" id="PRO_5011652901" evidence="2">
    <location>
        <begin position="27"/>
        <end position="872"/>
    </location>
</feature>
<dbReference type="Gene3D" id="2.120.10.30">
    <property type="entry name" value="TolB, C-terminal domain"/>
    <property type="match status" value="1"/>
</dbReference>
<accession>A0A1I3IT25</accession>
<dbReference type="NCBIfam" id="TIGR04183">
    <property type="entry name" value="Por_Secre_tail"/>
    <property type="match status" value="1"/>
</dbReference>
<dbReference type="InterPro" id="IPR026444">
    <property type="entry name" value="Secre_tail"/>
</dbReference>